<dbReference type="Gene3D" id="3.20.20.140">
    <property type="entry name" value="Metal-dependent hydrolases"/>
    <property type="match status" value="1"/>
</dbReference>
<dbReference type="InterPro" id="IPR050287">
    <property type="entry name" value="MTA/SAH_deaminase"/>
</dbReference>
<dbReference type="InterPro" id="IPR032466">
    <property type="entry name" value="Metal_Hydrolase"/>
</dbReference>
<dbReference type="InterPro" id="IPR011059">
    <property type="entry name" value="Metal-dep_hydrolase_composite"/>
</dbReference>
<evidence type="ECO:0000259" key="3">
    <source>
        <dbReference type="Pfam" id="PF01979"/>
    </source>
</evidence>
<dbReference type="PANTHER" id="PTHR43794:SF11">
    <property type="entry name" value="AMIDOHYDROLASE-RELATED DOMAIN-CONTAINING PROTEIN"/>
    <property type="match status" value="1"/>
</dbReference>
<name>A0AAU7X6Y4_9HYPH</name>
<dbReference type="InterPro" id="IPR006680">
    <property type="entry name" value="Amidohydro-rel"/>
</dbReference>
<keyword evidence="2" id="KW-0378">Hydrolase</keyword>
<protein>
    <submittedName>
        <fullName evidence="4">Amidohydrolase family protein</fullName>
    </submittedName>
</protein>
<evidence type="ECO:0000313" key="4">
    <source>
        <dbReference type="EMBL" id="XBY43614.1"/>
    </source>
</evidence>
<dbReference type="Pfam" id="PF01979">
    <property type="entry name" value="Amidohydro_1"/>
    <property type="match status" value="1"/>
</dbReference>
<dbReference type="RefSeq" id="WP_407048714.1">
    <property type="nucleotide sequence ID" value="NZ_CP158568.1"/>
</dbReference>
<dbReference type="AlphaFoldDB" id="A0AAU7X6Y4"/>
<evidence type="ECO:0000256" key="2">
    <source>
        <dbReference type="ARBA" id="ARBA00022801"/>
    </source>
</evidence>
<dbReference type="GO" id="GO:0016810">
    <property type="term" value="F:hydrolase activity, acting on carbon-nitrogen (but not peptide) bonds"/>
    <property type="evidence" value="ECO:0007669"/>
    <property type="project" value="InterPro"/>
</dbReference>
<sequence>MTSGAMTSGTVTSIAVSDALVGNELGRAGPVRLGFAEGRIASIASAPEAAAADRLAIPAPINAHDHGRPLPTTAFGAWGDPLEAWLLRLAVIPGIDPYLAAAMNLGRLALGGVAGAMMHYTKPQGFTTLPQEAAEIARAAGDVGLRVGFAIAMRDRNPIVYGDAAPVLDGLDAPARQIVEGLFGKPFAPIAAQLDLVDAVAEAVAATGVPHFDVQYGPNGVQWCSDAFLEAIAERSAATGRRVHMHLLETRYQRTFADRTYPEGVVRRLKAIGLLSPRLTLAHGVHLRDDEMDLLAEAGVTVSINTSSNLHLKSGIARVAALIQRGVKVAVGLDGAAFDEDDDMLREMRLLRALQGGWGFDTEVSPREVLAAAAVNGRAAIGAPAGGTLAVDAPADVLVLDTRRLDPDAIMDVAPLDLLFARGAKAHVADLHVAGRQVVADGRLTGIDLAAIETQVRAAYRAAIGGRADYDRIWPAFQTEIARHYRDRLGCC</sequence>
<comment type="similarity">
    <text evidence="1">Belongs to the metallo-dependent hydrolases superfamily. ATZ/TRZ family.</text>
</comment>
<evidence type="ECO:0000256" key="1">
    <source>
        <dbReference type="ARBA" id="ARBA00006745"/>
    </source>
</evidence>
<organism evidence="4">
    <name type="scientific">Methyloraptor flagellatus</name>
    <dbReference type="NCBI Taxonomy" id="3162530"/>
    <lineage>
        <taxon>Bacteria</taxon>
        <taxon>Pseudomonadati</taxon>
        <taxon>Pseudomonadota</taxon>
        <taxon>Alphaproteobacteria</taxon>
        <taxon>Hyphomicrobiales</taxon>
        <taxon>Ancalomicrobiaceae</taxon>
        <taxon>Methyloraptor</taxon>
    </lineage>
</organism>
<dbReference type="KEGG" id="mflg:ABS361_16230"/>
<dbReference type="EMBL" id="CP158568">
    <property type="protein sequence ID" value="XBY43614.1"/>
    <property type="molecule type" value="Genomic_DNA"/>
</dbReference>
<gene>
    <name evidence="4" type="ORF">ABS361_16230</name>
</gene>
<reference evidence="4" key="1">
    <citation type="submission" date="2024-06" db="EMBL/GenBank/DDBJ databases">
        <title>Methylostella associata gen. nov., sp. nov., a novel Ancalomicrobiaceae-affiliated facultatively methylotrophic bacteria that feed on methanotrophs of the genus Methylococcus.</title>
        <authorList>
            <person name="Saltykova V."/>
            <person name="Danilova O.V."/>
            <person name="Oshkin I.Y."/>
            <person name="Belova S.E."/>
            <person name="Pimenov N.V."/>
            <person name="Dedysh S.N."/>
        </authorList>
    </citation>
    <scope>NUCLEOTIDE SEQUENCE</scope>
    <source>
        <strain evidence="4">S20</strain>
    </source>
</reference>
<dbReference type="SUPFAM" id="SSF51338">
    <property type="entry name" value="Composite domain of metallo-dependent hydrolases"/>
    <property type="match status" value="1"/>
</dbReference>
<dbReference type="SUPFAM" id="SSF51556">
    <property type="entry name" value="Metallo-dependent hydrolases"/>
    <property type="match status" value="1"/>
</dbReference>
<dbReference type="PANTHER" id="PTHR43794">
    <property type="entry name" value="AMINOHYDROLASE SSNA-RELATED"/>
    <property type="match status" value="1"/>
</dbReference>
<proteinExistence type="inferred from homology"/>
<accession>A0AAU7X6Y4</accession>
<feature type="domain" description="Amidohydrolase-related" evidence="3">
    <location>
        <begin position="56"/>
        <end position="416"/>
    </location>
</feature>